<dbReference type="PROSITE" id="PS00571">
    <property type="entry name" value="AMIDASES"/>
    <property type="match status" value="1"/>
</dbReference>
<keyword evidence="5" id="KW-1185">Reference proteome</keyword>
<dbReference type="Pfam" id="PF01425">
    <property type="entry name" value="Amidase"/>
    <property type="match status" value="2"/>
</dbReference>
<evidence type="ECO:0000256" key="2">
    <source>
        <dbReference type="SAM" id="MobiDB-lite"/>
    </source>
</evidence>
<evidence type="ECO:0000313" key="5">
    <source>
        <dbReference type="Proteomes" id="UP001164746"/>
    </source>
</evidence>
<dbReference type="InterPro" id="IPR000120">
    <property type="entry name" value="Amidase"/>
</dbReference>
<dbReference type="PANTHER" id="PTHR11895:SF7">
    <property type="entry name" value="GLUTAMYL-TRNA(GLN) AMIDOTRANSFERASE SUBUNIT A, MITOCHONDRIAL"/>
    <property type="match status" value="1"/>
</dbReference>
<feature type="domain" description="Amidase" evidence="3">
    <location>
        <begin position="250"/>
        <end position="316"/>
    </location>
</feature>
<dbReference type="Proteomes" id="UP001164746">
    <property type="component" value="Chromosome 6"/>
</dbReference>
<feature type="region of interest" description="Disordered" evidence="2">
    <location>
        <begin position="137"/>
        <end position="156"/>
    </location>
</feature>
<dbReference type="SUPFAM" id="SSF75304">
    <property type="entry name" value="Amidase signature (AS) enzymes"/>
    <property type="match status" value="2"/>
</dbReference>
<dbReference type="InterPro" id="IPR020556">
    <property type="entry name" value="Amidase_CS"/>
</dbReference>
<dbReference type="InterPro" id="IPR023631">
    <property type="entry name" value="Amidase_dom"/>
</dbReference>
<evidence type="ECO:0000259" key="3">
    <source>
        <dbReference type="Pfam" id="PF01425"/>
    </source>
</evidence>
<dbReference type="EMBL" id="CP111017">
    <property type="protein sequence ID" value="WAR08550.1"/>
    <property type="molecule type" value="Genomic_DNA"/>
</dbReference>
<comment type="similarity">
    <text evidence="1">Belongs to the amidase family.</text>
</comment>
<protein>
    <submittedName>
        <fullName evidence="4">GATA-like protein</fullName>
    </submittedName>
</protein>
<dbReference type="PANTHER" id="PTHR11895">
    <property type="entry name" value="TRANSAMIDASE"/>
    <property type="match status" value="1"/>
</dbReference>
<accession>A0ABY7EFA5</accession>
<evidence type="ECO:0000256" key="1">
    <source>
        <dbReference type="ARBA" id="ARBA00009199"/>
    </source>
</evidence>
<organism evidence="4 5">
    <name type="scientific">Mya arenaria</name>
    <name type="common">Soft-shell clam</name>
    <dbReference type="NCBI Taxonomy" id="6604"/>
    <lineage>
        <taxon>Eukaryota</taxon>
        <taxon>Metazoa</taxon>
        <taxon>Spiralia</taxon>
        <taxon>Lophotrochozoa</taxon>
        <taxon>Mollusca</taxon>
        <taxon>Bivalvia</taxon>
        <taxon>Autobranchia</taxon>
        <taxon>Heteroconchia</taxon>
        <taxon>Euheterodonta</taxon>
        <taxon>Imparidentia</taxon>
        <taxon>Neoheterodontei</taxon>
        <taxon>Myida</taxon>
        <taxon>Myoidea</taxon>
        <taxon>Myidae</taxon>
        <taxon>Mya</taxon>
    </lineage>
</organism>
<feature type="domain" description="Amidase" evidence="3">
    <location>
        <begin position="370"/>
        <end position="488"/>
    </location>
</feature>
<name>A0ABY7EFA5_MYAAR</name>
<gene>
    <name evidence="4" type="ORF">MAR_018508</name>
</gene>
<evidence type="ECO:0000313" key="4">
    <source>
        <dbReference type="EMBL" id="WAR08550.1"/>
    </source>
</evidence>
<dbReference type="Gene3D" id="3.90.1300.10">
    <property type="entry name" value="Amidase signature (AS) domain"/>
    <property type="match status" value="1"/>
</dbReference>
<dbReference type="InterPro" id="IPR036928">
    <property type="entry name" value="AS_sf"/>
</dbReference>
<proteinExistence type="inferred from homology"/>
<reference evidence="4" key="1">
    <citation type="submission" date="2022-11" db="EMBL/GenBank/DDBJ databases">
        <title>Centuries of genome instability and evolution in soft-shell clam transmissible cancer (bioRxiv).</title>
        <authorList>
            <person name="Hart S.F.M."/>
            <person name="Yonemitsu M.A."/>
            <person name="Giersch R.M."/>
            <person name="Beal B.F."/>
            <person name="Arriagada G."/>
            <person name="Davis B.W."/>
            <person name="Ostrander E.A."/>
            <person name="Goff S.P."/>
            <person name="Metzger M.J."/>
        </authorList>
    </citation>
    <scope>NUCLEOTIDE SEQUENCE</scope>
    <source>
        <strain evidence="4">MELC-2E11</strain>
        <tissue evidence="4">Siphon/mantle</tissue>
    </source>
</reference>
<sequence>MTYVLANKLKLKNVYDVILKACYEEFFSDPSSLEKVSYFDRSLGLCVLLDDVFTDTDPDPDEDDLDELCELPLDDEDTLEDDFVDETDDDLEDLTDADGDNDKLLPNKSLLKILSPGPDFLDDEDFNDVLELDDFDEDLDDDDFEDEESPSLSEELDSDILVESTSTTRLLLTVIELFGFMHCNLSCALLEGLDTNIGSKEESREVILESEAVQQIKAGKISAKDLCEKCIERSSAVKELNAYVTNTHDDNFCTKNIRTTCSSHMLENYFPPYTATVVQRLFDNGAVMMGKTNMDEYAMGCGSIDSIHGPVRNPWRYRFRQKQADSTPEMRQEVTANKNEKTMHGTRNIHTSTGNQSVQEVKDMGEDDWFIAGGSSGGSAVAVATGTCFGALGSDTGGSVRNPASYCGVVGLKPSYGLVSRYGLIPLVNSLDVPGIFAKTVDDAALLLNTIAGHDVQDSTTVTDTFNPVSLEDEPSLQGLHIAIRNKQYNNKVCI</sequence>